<gene>
    <name evidence="2" type="ORF">KCX74_09915</name>
</gene>
<keyword evidence="3" id="KW-1185">Reference proteome</keyword>
<evidence type="ECO:0000313" key="2">
    <source>
        <dbReference type="EMBL" id="MBR7796349.1"/>
    </source>
</evidence>
<dbReference type="InterPro" id="IPR024775">
    <property type="entry name" value="DinB-like"/>
</dbReference>
<accession>A0A941DWD6</accession>
<dbReference type="InterPro" id="IPR034660">
    <property type="entry name" value="DinB/YfiT-like"/>
</dbReference>
<comment type="caution">
    <text evidence="2">The sequence shown here is derived from an EMBL/GenBank/DDBJ whole genome shotgun (WGS) entry which is preliminary data.</text>
</comment>
<dbReference type="Pfam" id="PF12867">
    <property type="entry name" value="DinB_2"/>
    <property type="match status" value="1"/>
</dbReference>
<evidence type="ECO:0000259" key="1">
    <source>
        <dbReference type="Pfam" id="PF12867"/>
    </source>
</evidence>
<name>A0A941DWD6_9BACI</name>
<dbReference type="Proteomes" id="UP000675284">
    <property type="component" value="Unassembled WGS sequence"/>
</dbReference>
<dbReference type="Gene3D" id="1.20.120.450">
    <property type="entry name" value="dinb family like domain"/>
    <property type="match status" value="1"/>
</dbReference>
<dbReference type="SUPFAM" id="SSF109854">
    <property type="entry name" value="DinB/YfiT-like putative metalloenzymes"/>
    <property type="match status" value="1"/>
</dbReference>
<dbReference type="AlphaFoldDB" id="A0A941DWD6"/>
<feature type="domain" description="DinB-like" evidence="1">
    <location>
        <begin position="9"/>
        <end position="145"/>
    </location>
</feature>
<organism evidence="2 3">
    <name type="scientific">Virgibacillus salarius</name>
    <dbReference type="NCBI Taxonomy" id="447199"/>
    <lineage>
        <taxon>Bacteria</taxon>
        <taxon>Bacillati</taxon>
        <taxon>Bacillota</taxon>
        <taxon>Bacilli</taxon>
        <taxon>Bacillales</taxon>
        <taxon>Bacillaceae</taxon>
        <taxon>Virgibacillus</taxon>
    </lineage>
</organism>
<sequence>MEESEMTNQFSLTRGSLLTFVKQLDKEIMDIQPKGFNNTIRWHIGHILVTAESLLFGYPKQSTNIPVSYQGLFATGTKPSEWSENAPKLATLIVDLENQAPRIEAPTDEFFATDLPYTLPFGNFKTYGDVFAMILSHEAEHLGQIKAMKKIVENR</sequence>
<dbReference type="EMBL" id="JAGSOT010000025">
    <property type="protein sequence ID" value="MBR7796349.1"/>
    <property type="molecule type" value="Genomic_DNA"/>
</dbReference>
<proteinExistence type="predicted"/>
<protein>
    <submittedName>
        <fullName evidence="2">DinB family protein</fullName>
    </submittedName>
</protein>
<reference evidence="2" key="1">
    <citation type="submission" date="2021-04" db="EMBL/GenBank/DDBJ databases">
        <title>Isolation and polyphasic classification of algal microorganism.</title>
        <authorList>
            <person name="Wang S."/>
        </authorList>
    </citation>
    <scope>NUCLEOTIDE SEQUENCE</scope>
    <source>
        <strain evidence="2">720a</strain>
    </source>
</reference>
<evidence type="ECO:0000313" key="3">
    <source>
        <dbReference type="Proteomes" id="UP000675284"/>
    </source>
</evidence>